<dbReference type="Pfam" id="PF13692">
    <property type="entry name" value="Glyco_trans_1_4"/>
    <property type="match status" value="1"/>
</dbReference>
<dbReference type="Pfam" id="PF13439">
    <property type="entry name" value="Glyco_transf_4"/>
    <property type="match status" value="1"/>
</dbReference>
<evidence type="ECO:0000313" key="2">
    <source>
        <dbReference type="EMBL" id="GAF97068.1"/>
    </source>
</evidence>
<dbReference type="Gene3D" id="3.40.50.2000">
    <property type="entry name" value="Glycogen Phosphorylase B"/>
    <property type="match status" value="2"/>
</dbReference>
<reference evidence="2" key="1">
    <citation type="journal article" date="2014" name="Front. Microbiol.">
        <title>High frequency of phylogenetically diverse reductive dehalogenase-homologous genes in deep subseafloor sedimentary metagenomes.</title>
        <authorList>
            <person name="Kawai M."/>
            <person name="Futagami T."/>
            <person name="Toyoda A."/>
            <person name="Takaki Y."/>
            <person name="Nishi S."/>
            <person name="Hori S."/>
            <person name="Arai W."/>
            <person name="Tsubouchi T."/>
            <person name="Morono Y."/>
            <person name="Uchiyama I."/>
            <person name="Ito T."/>
            <person name="Fujiyama A."/>
            <person name="Inagaki F."/>
            <person name="Takami H."/>
        </authorList>
    </citation>
    <scope>NUCLEOTIDE SEQUENCE</scope>
    <source>
        <strain evidence="2">Expedition CK06-06</strain>
    </source>
</reference>
<dbReference type="EMBL" id="BARS01010759">
    <property type="protein sequence ID" value="GAF97068.1"/>
    <property type="molecule type" value="Genomic_DNA"/>
</dbReference>
<feature type="domain" description="Glycosyltransferase subfamily 4-like N-terminal" evidence="1">
    <location>
        <begin position="5"/>
        <end position="123"/>
    </location>
</feature>
<name>X0TU27_9ZZZZ</name>
<dbReference type="PANTHER" id="PTHR12526">
    <property type="entry name" value="GLYCOSYLTRANSFERASE"/>
    <property type="match status" value="1"/>
</dbReference>
<dbReference type="CDD" id="cd03801">
    <property type="entry name" value="GT4_PimA-like"/>
    <property type="match status" value="1"/>
</dbReference>
<evidence type="ECO:0000259" key="1">
    <source>
        <dbReference type="Pfam" id="PF13439"/>
    </source>
</evidence>
<sequence>IPLQLGYYYSRKMKKKIDELLRRERFDIIHTQLVRMTSYTKDYGKSPKVLDMVDALSLNMKRRLEREKLYMKPLLRLEYTKLRKYEADICKAFDKVIACSECDKQFLSYNENVAVCPNGVDTDFFYFNESTNGSSSDLCFLGNMGYFPNVDAVLFFVKKIFPLVKKKISNVKLYIVGINPPGCIRNLARKYQDIIVTGFVEDVRSYLKKAAVAVYPIRSGSGIQNKVLEAMASGTPVVATQYALEGIQVNPEEHVIMADKPGEFACRVVGLLADAGLRQRLATNARRLVEDVYDWD</sequence>
<organism evidence="2">
    <name type="scientific">marine sediment metagenome</name>
    <dbReference type="NCBI Taxonomy" id="412755"/>
    <lineage>
        <taxon>unclassified sequences</taxon>
        <taxon>metagenomes</taxon>
        <taxon>ecological metagenomes</taxon>
    </lineage>
</organism>
<dbReference type="SUPFAM" id="SSF53756">
    <property type="entry name" value="UDP-Glycosyltransferase/glycogen phosphorylase"/>
    <property type="match status" value="1"/>
</dbReference>
<accession>X0TU27</accession>
<comment type="caution">
    <text evidence="2">The sequence shown here is derived from an EMBL/GenBank/DDBJ whole genome shotgun (WGS) entry which is preliminary data.</text>
</comment>
<gene>
    <name evidence="2" type="ORF">S01H1_19824</name>
</gene>
<dbReference type="AlphaFoldDB" id="X0TU27"/>
<proteinExistence type="predicted"/>
<feature type="non-terminal residue" evidence="2">
    <location>
        <position position="296"/>
    </location>
</feature>
<protein>
    <recommendedName>
        <fullName evidence="1">Glycosyltransferase subfamily 4-like N-terminal domain-containing protein</fullName>
    </recommendedName>
</protein>
<dbReference type="InterPro" id="IPR028098">
    <property type="entry name" value="Glyco_trans_4-like_N"/>
</dbReference>
<feature type="non-terminal residue" evidence="2">
    <location>
        <position position="1"/>
    </location>
</feature>